<dbReference type="GO" id="GO:0005694">
    <property type="term" value="C:chromosome"/>
    <property type="evidence" value="ECO:0007669"/>
    <property type="project" value="InterPro"/>
</dbReference>
<dbReference type="SMART" id="SM00436">
    <property type="entry name" value="TOP1Bc"/>
    <property type="match status" value="1"/>
</dbReference>
<evidence type="ECO:0000313" key="12">
    <source>
        <dbReference type="EMBL" id="AIF09445.1"/>
    </source>
</evidence>
<evidence type="ECO:0000256" key="6">
    <source>
        <dbReference type="ARBA" id="ARBA00022833"/>
    </source>
</evidence>
<sequence>MVELIISEKPSAAEKIAASFGDSDLKRLNSVKYWEADNGNILIGSAVGHLFGLKKTERFYPVFNLEWQPSYSGRGSSFQKPYFKTLKSLGKKADTVTVATDYDIEGEVIGLNIVRELLGLKDANRMKFSTLTVAELQSAYKNKINTLNWGQANAGVVRHTLDWYYGINLSQIISSSLSKALNRYQPLSIGRVQGPALAILAERELEIKKFKPDPYWQIIANLWLNSQKFQAVHEKDKFWKKDEANKIFAKVKDRPGRIVDIKKRKQKVLVPVPFDLTSLQIEAYRVFKYSPSMTLKIAQNLYTKALISYPRTSSQKLPKALNFKKIISKLGSNPAYYEIAKEVLATRMIPKQGRKSDPAHPAIHPTGERVGALGEPDRKIYDLIVRRFFSVFGQDGERETTAVKLDIEKEIFKFSGTVTTKIAWQKWYGPYALRKELELPVLKVGQALNQNTELLDKETQPPARYNVASLIKLLEKLNLGTKATRSQIIETLVKRNYIQGNPMEVTEFGMKVFNVFKKHAPEVLSSKLTRNFEKGMNGIREGKVKPEAVIQVGKDSVTKLYAQLKESSEAIGKALSDSFVETKKKQVTLFKCVKCKKNDLVVRRSRASKKRFIACSGYPKCKFTWPLPQKGILSVPKNKKCDHCNIQMLQARTGRRKPWVFCPNPDCESKKSDN</sequence>
<evidence type="ECO:0000256" key="7">
    <source>
        <dbReference type="ARBA" id="ARBA00023029"/>
    </source>
</evidence>
<dbReference type="EMBL" id="KF900863">
    <property type="protein sequence ID" value="AIF09445.1"/>
    <property type="molecule type" value="Genomic_DNA"/>
</dbReference>
<organism evidence="12">
    <name type="scientific">uncultured marine group II/III euryarchaeote KM3_37_C11</name>
    <dbReference type="NCBI Taxonomy" id="1456442"/>
    <lineage>
        <taxon>Archaea</taxon>
        <taxon>Methanobacteriati</taxon>
        <taxon>Methanobacteriota</taxon>
        <taxon>environmental samples</taxon>
    </lineage>
</organism>
<feature type="domain" description="Toprim" evidence="10">
    <location>
        <begin position="2"/>
        <end position="133"/>
    </location>
</feature>
<dbReference type="EC" id="5.6.2.1" evidence="3"/>
<dbReference type="InterPro" id="IPR003601">
    <property type="entry name" value="Topo_IA_2"/>
</dbReference>
<dbReference type="Gene3D" id="3.40.50.140">
    <property type="match status" value="1"/>
</dbReference>
<dbReference type="AlphaFoldDB" id="A0A075H2Q2"/>
<dbReference type="InterPro" id="IPR023405">
    <property type="entry name" value="Topo_IA_core_domain"/>
</dbReference>
<gene>
    <name evidence="12" type="primary">topA</name>
</gene>
<feature type="domain" description="Topo IA-type catalytic" evidence="11">
    <location>
        <begin position="148"/>
        <end position="561"/>
    </location>
</feature>
<dbReference type="InterPro" id="IPR013498">
    <property type="entry name" value="Topo_IA_Znf"/>
</dbReference>
<keyword evidence="7" id="KW-0799">Topoisomerase</keyword>
<dbReference type="InterPro" id="IPR013824">
    <property type="entry name" value="Topo_IA_cen_sub1"/>
</dbReference>
<dbReference type="PROSITE" id="PS50880">
    <property type="entry name" value="TOPRIM"/>
    <property type="match status" value="1"/>
</dbReference>
<dbReference type="SMART" id="SM00493">
    <property type="entry name" value="TOPRIM"/>
    <property type="match status" value="1"/>
</dbReference>
<dbReference type="NCBIfam" id="TIGR01057">
    <property type="entry name" value="topA_arch"/>
    <property type="match status" value="1"/>
</dbReference>
<name>A0A075H2Q2_9EURY</name>
<keyword evidence="6" id="KW-0862">Zinc</keyword>
<dbReference type="InterPro" id="IPR013825">
    <property type="entry name" value="Topo_IA_cen_sub2"/>
</dbReference>
<dbReference type="SMART" id="SM00437">
    <property type="entry name" value="TOP1Ac"/>
    <property type="match status" value="1"/>
</dbReference>
<evidence type="ECO:0000259" key="11">
    <source>
        <dbReference type="PROSITE" id="PS52039"/>
    </source>
</evidence>
<evidence type="ECO:0000256" key="4">
    <source>
        <dbReference type="ARBA" id="ARBA00022723"/>
    </source>
</evidence>
<dbReference type="Pfam" id="PF01396">
    <property type="entry name" value="Zn_ribbon_Top1"/>
    <property type="match status" value="2"/>
</dbReference>
<keyword evidence="5" id="KW-0863">Zinc-finger</keyword>
<evidence type="ECO:0000256" key="1">
    <source>
        <dbReference type="ARBA" id="ARBA00000213"/>
    </source>
</evidence>
<evidence type="ECO:0000256" key="9">
    <source>
        <dbReference type="ARBA" id="ARBA00023235"/>
    </source>
</evidence>
<dbReference type="Gene3D" id="2.70.20.10">
    <property type="entry name" value="Topoisomerase I, domain 3"/>
    <property type="match status" value="1"/>
</dbReference>
<dbReference type="GO" id="GO:0003917">
    <property type="term" value="F:DNA topoisomerase type I (single strand cut, ATP-independent) activity"/>
    <property type="evidence" value="ECO:0007669"/>
    <property type="project" value="UniProtKB-EC"/>
</dbReference>
<dbReference type="InterPro" id="IPR000380">
    <property type="entry name" value="Topo_IA"/>
</dbReference>
<dbReference type="PRINTS" id="PR00417">
    <property type="entry name" value="PRTPISMRASEI"/>
</dbReference>
<evidence type="ECO:0000259" key="10">
    <source>
        <dbReference type="PROSITE" id="PS50880"/>
    </source>
</evidence>
<dbReference type="Pfam" id="PF01751">
    <property type="entry name" value="Toprim"/>
    <property type="match status" value="1"/>
</dbReference>
<dbReference type="InterPro" id="IPR023406">
    <property type="entry name" value="Topo_IA_AS"/>
</dbReference>
<dbReference type="Pfam" id="PF01131">
    <property type="entry name" value="Topoisom_bac"/>
    <property type="match status" value="1"/>
</dbReference>
<dbReference type="InterPro" id="IPR005739">
    <property type="entry name" value="TopoI_arch"/>
</dbReference>
<dbReference type="PANTHER" id="PTHR11390">
    <property type="entry name" value="PROKARYOTIC DNA TOPOISOMERASE"/>
    <property type="match status" value="1"/>
</dbReference>
<reference evidence="12" key="1">
    <citation type="journal article" date="2014" name="Genome Biol. Evol.">
        <title>Pangenome evidence for extensive interdomain horizontal transfer affecting lineage core and shell genes in uncultured planktonic thaumarchaeota and euryarchaeota.</title>
        <authorList>
            <person name="Deschamps P."/>
            <person name="Zivanovic Y."/>
            <person name="Moreira D."/>
            <person name="Rodriguez-Valera F."/>
            <person name="Lopez-Garcia P."/>
        </authorList>
    </citation>
    <scope>NUCLEOTIDE SEQUENCE</scope>
</reference>
<dbReference type="PROSITE" id="PS00396">
    <property type="entry name" value="TOPO_IA_1"/>
    <property type="match status" value="1"/>
</dbReference>
<dbReference type="InterPro" id="IPR013497">
    <property type="entry name" value="Topo_IA_cen"/>
</dbReference>
<dbReference type="Gene3D" id="1.10.460.10">
    <property type="entry name" value="Topoisomerase I, domain 2"/>
    <property type="match status" value="1"/>
</dbReference>
<dbReference type="GO" id="GO:0008270">
    <property type="term" value="F:zinc ion binding"/>
    <property type="evidence" value="ECO:0007669"/>
    <property type="project" value="UniProtKB-KW"/>
</dbReference>
<dbReference type="SUPFAM" id="SSF56712">
    <property type="entry name" value="Prokaryotic type I DNA topoisomerase"/>
    <property type="match status" value="1"/>
</dbReference>
<keyword evidence="4" id="KW-0479">Metal-binding</keyword>
<dbReference type="PANTHER" id="PTHR11390:SF26">
    <property type="entry name" value="DNA TOPOISOMERASE 1"/>
    <property type="match status" value="1"/>
</dbReference>
<dbReference type="GO" id="GO:0006281">
    <property type="term" value="P:DNA repair"/>
    <property type="evidence" value="ECO:0007669"/>
    <property type="project" value="TreeGrafter"/>
</dbReference>
<dbReference type="GO" id="GO:0006265">
    <property type="term" value="P:DNA topological change"/>
    <property type="evidence" value="ECO:0007669"/>
    <property type="project" value="InterPro"/>
</dbReference>
<dbReference type="PROSITE" id="PS52039">
    <property type="entry name" value="TOPO_IA_2"/>
    <property type="match status" value="1"/>
</dbReference>
<comment type="similarity">
    <text evidence="2">Belongs to the type IA topoisomerase family.</text>
</comment>
<comment type="catalytic activity">
    <reaction evidence="1">
        <text>ATP-independent breakage of single-stranded DNA, followed by passage and rejoining.</text>
        <dbReference type="EC" id="5.6.2.1"/>
    </reaction>
</comment>
<evidence type="ECO:0000256" key="8">
    <source>
        <dbReference type="ARBA" id="ARBA00023125"/>
    </source>
</evidence>
<dbReference type="InterPro" id="IPR013826">
    <property type="entry name" value="Topo_IA_cen_sub3"/>
</dbReference>
<evidence type="ECO:0000256" key="3">
    <source>
        <dbReference type="ARBA" id="ARBA00012891"/>
    </source>
</evidence>
<dbReference type="InterPro" id="IPR003602">
    <property type="entry name" value="Topo_IA_DNA-bd_dom"/>
</dbReference>
<dbReference type="Gene3D" id="1.10.290.10">
    <property type="entry name" value="Topoisomerase I, domain 4"/>
    <property type="match status" value="1"/>
</dbReference>
<dbReference type="CDD" id="cd00186">
    <property type="entry name" value="TOP1Ac"/>
    <property type="match status" value="1"/>
</dbReference>
<dbReference type="GO" id="GO:0006310">
    <property type="term" value="P:DNA recombination"/>
    <property type="evidence" value="ECO:0007669"/>
    <property type="project" value="TreeGrafter"/>
</dbReference>
<protein>
    <recommendedName>
        <fullName evidence="3">DNA topoisomerase</fullName>
        <ecNumber evidence="3">5.6.2.1</ecNumber>
    </recommendedName>
</protein>
<accession>A0A075H2Q2</accession>
<evidence type="ECO:0000256" key="2">
    <source>
        <dbReference type="ARBA" id="ARBA00009446"/>
    </source>
</evidence>
<dbReference type="InterPro" id="IPR006171">
    <property type="entry name" value="TOPRIM_dom"/>
</dbReference>
<dbReference type="GO" id="GO:0003677">
    <property type="term" value="F:DNA binding"/>
    <property type="evidence" value="ECO:0007669"/>
    <property type="project" value="UniProtKB-KW"/>
</dbReference>
<keyword evidence="9 12" id="KW-0413">Isomerase</keyword>
<keyword evidence="8" id="KW-0238">DNA-binding</keyword>
<evidence type="ECO:0000256" key="5">
    <source>
        <dbReference type="ARBA" id="ARBA00022771"/>
    </source>
</evidence>
<dbReference type="Gene3D" id="3.30.65.10">
    <property type="entry name" value="Bacterial Topoisomerase I, domain 1"/>
    <property type="match status" value="1"/>
</dbReference>
<proteinExistence type="inferred from homology"/>